<reference evidence="9 10" key="1">
    <citation type="submission" date="2016-09" db="EMBL/GenBank/DDBJ databases">
        <authorList>
            <person name="Capua I."/>
            <person name="De Benedictis P."/>
            <person name="Joannis T."/>
            <person name="Lombin L.H."/>
            <person name="Cattoli G."/>
        </authorList>
    </citation>
    <scope>NUCLEOTIDE SEQUENCE [LARGE SCALE GENOMIC DNA]</scope>
    <source>
        <strain evidence="9 10">GluBS11</strain>
    </source>
</reference>
<dbReference type="InterPro" id="IPR020891">
    <property type="entry name" value="UPF0758_CS"/>
</dbReference>
<dbReference type="PROSITE" id="PS50249">
    <property type="entry name" value="MPN"/>
    <property type="match status" value="1"/>
</dbReference>
<dbReference type="NCBIfam" id="NF000642">
    <property type="entry name" value="PRK00024.1"/>
    <property type="match status" value="1"/>
</dbReference>
<keyword evidence="4" id="KW-0378">Hydrolase</keyword>
<evidence type="ECO:0000313" key="10">
    <source>
        <dbReference type="Proteomes" id="UP000199315"/>
    </source>
</evidence>
<dbReference type="OrthoDB" id="9804482at2"/>
<dbReference type="AlphaFoldDB" id="A0A1D3TNV4"/>
<name>A0A1D3TNV4_9FIRM</name>
<dbReference type="CDD" id="cd08071">
    <property type="entry name" value="MPN_DUF2466"/>
    <property type="match status" value="1"/>
</dbReference>
<accession>A0A1D3TNV4</accession>
<keyword evidence="5" id="KW-0862">Zinc</keyword>
<sequence length="231" mass="25446">MGTHLTMKEMPACERPYEKCLESGPESLTDAELMAAIIRTGAKGEGSVDLAKRVLKMSNYDHSILGIHHLSVHDLMKVKGIGKVKAVQIQCIAELTRRMAKATALSSLCFTTPSSISDYYMEDLRHKEQEQLVLVMLNTKSRLIGDKMMTKGTVNASLISPREIFIEAVKKDAVYIVLVHNHPSGDPSPSREDIAVTKRVSEAGKLIGIGLLDHIIIGDNCYVSMKERGIL</sequence>
<dbReference type="GO" id="GO:0006508">
    <property type="term" value="P:proteolysis"/>
    <property type="evidence" value="ECO:0007669"/>
    <property type="project" value="UniProtKB-KW"/>
</dbReference>
<dbReference type="STRING" id="1619234.SAMN05421730_1001263"/>
<dbReference type="EMBL" id="FMKA01000001">
    <property type="protein sequence ID" value="SCP95042.1"/>
    <property type="molecule type" value="Genomic_DNA"/>
</dbReference>
<organism evidence="9 10">
    <name type="scientific">Anaerobium acetethylicum</name>
    <dbReference type="NCBI Taxonomy" id="1619234"/>
    <lineage>
        <taxon>Bacteria</taxon>
        <taxon>Bacillati</taxon>
        <taxon>Bacillota</taxon>
        <taxon>Clostridia</taxon>
        <taxon>Lachnospirales</taxon>
        <taxon>Lachnospiraceae</taxon>
        <taxon>Anaerobium</taxon>
    </lineage>
</organism>
<dbReference type="Pfam" id="PF04002">
    <property type="entry name" value="RadC"/>
    <property type="match status" value="1"/>
</dbReference>
<evidence type="ECO:0000256" key="1">
    <source>
        <dbReference type="ARBA" id="ARBA00010243"/>
    </source>
</evidence>
<evidence type="ECO:0000256" key="3">
    <source>
        <dbReference type="ARBA" id="ARBA00022723"/>
    </source>
</evidence>
<dbReference type="Proteomes" id="UP000199315">
    <property type="component" value="Unassembled WGS sequence"/>
</dbReference>
<keyword evidence="3" id="KW-0479">Metal-binding</keyword>
<dbReference type="InterPro" id="IPR046778">
    <property type="entry name" value="UPF0758_N"/>
</dbReference>
<dbReference type="InterPro" id="IPR037518">
    <property type="entry name" value="MPN"/>
</dbReference>
<dbReference type="Gene3D" id="3.40.140.10">
    <property type="entry name" value="Cytidine Deaminase, domain 2"/>
    <property type="match status" value="1"/>
</dbReference>
<comment type="similarity">
    <text evidence="1 7">Belongs to the UPF0758 family.</text>
</comment>
<dbReference type="GO" id="GO:0046872">
    <property type="term" value="F:metal ion binding"/>
    <property type="evidence" value="ECO:0007669"/>
    <property type="project" value="UniProtKB-KW"/>
</dbReference>
<gene>
    <name evidence="9" type="ORF">SAMN05421730_1001263</name>
</gene>
<keyword evidence="2" id="KW-0645">Protease</keyword>
<dbReference type="PROSITE" id="PS01302">
    <property type="entry name" value="UPF0758"/>
    <property type="match status" value="1"/>
</dbReference>
<proteinExistence type="inferred from homology"/>
<dbReference type="GO" id="GO:0008237">
    <property type="term" value="F:metallopeptidase activity"/>
    <property type="evidence" value="ECO:0007669"/>
    <property type="project" value="UniProtKB-KW"/>
</dbReference>
<dbReference type="NCBIfam" id="TIGR00608">
    <property type="entry name" value="radc"/>
    <property type="match status" value="1"/>
</dbReference>
<evidence type="ECO:0000256" key="7">
    <source>
        <dbReference type="RuleBase" id="RU003797"/>
    </source>
</evidence>
<dbReference type="InterPro" id="IPR001405">
    <property type="entry name" value="UPF0758"/>
</dbReference>
<dbReference type="PANTHER" id="PTHR30471">
    <property type="entry name" value="DNA REPAIR PROTEIN RADC"/>
    <property type="match status" value="1"/>
</dbReference>
<evidence type="ECO:0000256" key="2">
    <source>
        <dbReference type="ARBA" id="ARBA00022670"/>
    </source>
</evidence>
<dbReference type="SUPFAM" id="SSF102712">
    <property type="entry name" value="JAB1/MPN domain"/>
    <property type="match status" value="1"/>
</dbReference>
<evidence type="ECO:0000256" key="4">
    <source>
        <dbReference type="ARBA" id="ARBA00022801"/>
    </source>
</evidence>
<dbReference type="InterPro" id="IPR025657">
    <property type="entry name" value="RadC_JAB"/>
</dbReference>
<dbReference type="PANTHER" id="PTHR30471:SF3">
    <property type="entry name" value="UPF0758 PROTEIN YEES-RELATED"/>
    <property type="match status" value="1"/>
</dbReference>
<dbReference type="Pfam" id="PF20582">
    <property type="entry name" value="UPF0758_N"/>
    <property type="match status" value="1"/>
</dbReference>
<evidence type="ECO:0000259" key="8">
    <source>
        <dbReference type="PROSITE" id="PS50249"/>
    </source>
</evidence>
<evidence type="ECO:0000256" key="6">
    <source>
        <dbReference type="ARBA" id="ARBA00023049"/>
    </source>
</evidence>
<evidence type="ECO:0000256" key="5">
    <source>
        <dbReference type="ARBA" id="ARBA00022833"/>
    </source>
</evidence>
<evidence type="ECO:0000313" key="9">
    <source>
        <dbReference type="EMBL" id="SCP95042.1"/>
    </source>
</evidence>
<keyword evidence="6" id="KW-0482">Metalloprotease</keyword>
<keyword evidence="10" id="KW-1185">Reference proteome</keyword>
<dbReference type="RefSeq" id="WP_091228952.1">
    <property type="nucleotide sequence ID" value="NZ_FMKA01000001.1"/>
</dbReference>
<feature type="domain" description="MPN" evidence="8">
    <location>
        <begin position="109"/>
        <end position="231"/>
    </location>
</feature>
<protein>
    <submittedName>
        <fullName evidence="9">DNA repair protein RadC</fullName>
    </submittedName>
</protein>